<evidence type="ECO:0000256" key="5">
    <source>
        <dbReference type="ARBA" id="ARBA00038199"/>
    </source>
</evidence>
<dbReference type="GO" id="GO:0005737">
    <property type="term" value="C:cytoplasm"/>
    <property type="evidence" value="ECO:0007669"/>
    <property type="project" value="UniProtKB-SubCell"/>
</dbReference>
<dbReference type="SUPFAM" id="SSF49879">
    <property type="entry name" value="SMAD/FHA domain"/>
    <property type="match status" value="1"/>
</dbReference>
<comment type="subcellular location">
    <subcellularLocation>
        <location evidence="1">Cytoplasm</location>
    </subcellularLocation>
</comment>
<reference evidence="8" key="2">
    <citation type="submission" date="2025-08" db="UniProtKB">
        <authorList>
            <consortium name="Ensembl"/>
        </authorList>
    </citation>
    <scope>IDENTIFICATION</scope>
</reference>
<comment type="similarity">
    <text evidence="5">Belongs to the TIFA family.</text>
</comment>
<keyword evidence="2" id="KW-0963">Cytoplasm</keyword>
<dbReference type="Proteomes" id="UP000694397">
    <property type="component" value="Chromosome 13"/>
</dbReference>
<dbReference type="OrthoDB" id="9893545at2759"/>
<dbReference type="AlphaFoldDB" id="A0A8D0CL88"/>
<keyword evidence="4" id="KW-0391">Immunity</keyword>
<evidence type="ECO:0000256" key="2">
    <source>
        <dbReference type="ARBA" id="ARBA00022490"/>
    </source>
</evidence>
<dbReference type="GeneID" id="108929696"/>
<dbReference type="CTD" id="92610"/>
<dbReference type="GeneTree" id="ENSGT00940000154589"/>
<dbReference type="KEGG" id="sfm:108929696"/>
<keyword evidence="9" id="KW-1185">Reference proteome</keyword>
<dbReference type="RefSeq" id="XP_018599907.1">
    <property type="nucleotide sequence ID" value="XM_018744391.1"/>
</dbReference>
<dbReference type="InterPro" id="IPR000253">
    <property type="entry name" value="FHA_dom"/>
</dbReference>
<dbReference type="GO" id="GO:0043123">
    <property type="term" value="P:positive regulation of canonical NF-kappaB signal transduction"/>
    <property type="evidence" value="ECO:0007669"/>
    <property type="project" value="InterPro"/>
</dbReference>
<dbReference type="PANTHER" id="PTHR31266">
    <property type="entry name" value="TRAF-INTERACTING PROTEIN WITH FHA DOMAIN-CONTAINING PROTEIN A FAMILY MEMBER"/>
    <property type="match status" value="1"/>
</dbReference>
<dbReference type="InterPro" id="IPR008984">
    <property type="entry name" value="SMAD_FHA_dom_sf"/>
</dbReference>
<evidence type="ECO:0000259" key="7">
    <source>
        <dbReference type="Pfam" id="PF00498"/>
    </source>
</evidence>
<evidence type="ECO:0000256" key="1">
    <source>
        <dbReference type="ARBA" id="ARBA00004496"/>
    </source>
</evidence>
<protein>
    <recommendedName>
        <fullName evidence="6">TRAF-interacting protein with FHA domain-containing protein A</fullName>
    </recommendedName>
</protein>
<dbReference type="Ensembl" id="ENSSFOT00015081222.1">
    <property type="protein sequence ID" value="ENSSFOP00015078093.1"/>
    <property type="gene ID" value="ENSSFOG00015026492.1"/>
</dbReference>
<reference evidence="8 9" key="1">
    <citation type="submission" date="2019-04" db="EMBL/GenBank/DDBJ databases">
        <authorList>
            <consortium name="Wellcome Sanger Institute Data Sharing"/>
        </authorList>
    </citation>
    <scope>NUCLEOTIDE SEQUENCE [LARGE SCALE GENOMIC DNA]</scope>
</reference>
<evidence type="ECO:0000256" key="6">
    <source>
        <dbReference type="ARBA" id="ARBA00040160"/>
    </source>
</evidence>
<name>A0A8D0CL88_SCLFO</name>
<evidence type="ECO:0000313" key="9">
    <source>
        <dbReference type="Proteomes" id="UP000694397"/>
    </source>
</evidence>
<dbReference type="Pfam" id="PF00498">
    <property type="entry name" value="FHA"/>
    <property type="match status" value="1"/>
</dbReference>
<gene>
    <name evidence="8" type="primary">tifa</name>
</gene>
<dbReference type="GO" id="GO:0045087">
    <property type="term" value="P:innate immune response"/>
    <property type="evidence" value="ECO:0007669"/>
    <property type="project" value="UniProtKB-KW"/>
</dbReference>
<proteinExistence type="inferred from homology"/>
<reference evidence="8" key="3">
    <citation type="submission" date="2025-09" db="UniProtKB">
        <authorList>
            <consortium name="Ensembl"/>
        </authorList>
    </citation>
    <scope>IDENTIFICATION</scope>
</reference>
<dbReference type="InterPro" id="IPR033621">
    <property type="entry name" value="TIFA"/>
</dbReference>
<evidence type="ECO:0000256" key="3">
    <source>
        <dbReference type="ARBA" id="ARBA00022588"/>
    </source>
</evidence>
<accession>A0A8D0CL88</accession>
<dbReference type="Gene3D" id="2.60.200.20">
    <property type="match status" value="1"/>
</dbReference>
<dbReference type="PANTHER" id="PTHR31266:SF2">
    <property type="entry name" value="TRAF-INTERACTING PROTEIN WITH FHA DOMAIN-CONTAINING PROTEIN A"/>
    <property type="match status" value="1"/>
</dbReference>
<keyword evidence="3" id="KW-0399">Innate immunity</keyword>
<organism evidence="8 9">
    <name type="scientific">Scleropages formosus</name>
    <name type="common">Asian bonytongue</name>
    <name type="synonym">Osteoglossum formosum</name>
    <dbReference type="NCBI Taxonomy" id="113540"/>
    <lineage>
        <taxon>Eukaryota</taxon>
        <taxon>Metazoa</taxon>
        <taxon>Chordata</taxon>
        <taxon>Craniata</taxon>
        <taxon>Vertebrata</taxon>
        <taxon>Euteleostomi</taxon>
        <taxon>Actinopterygii</taxon>
        <taxon>Neopterygii</taxon>
        <taxon>Teleostei</taxon>
        <taxon>Osteoglossocephala</taxon>
        <taxon>Osteoglossomorpha</taxon>
        <taxon>Osteoglossiformes</taxon>
        <taxon>Osteoglossidae</taxon>
        <taxon>Scleropages</taxon>
    </lineage>
</organism>
<sequence length="193" mass="21719">MDVSQTANTEELRTCLHIRLFNPQQVIRSLYHCLPLDRRHVHPAEDPLRFGRDAQACTFALADPRVSRKQLSLQAFRTSRSSELLFVVQNLSRTGRLSVNGAELLYLERAELPDKALLRFGQYELVIWQQPGDAGDSFEVEFEVARGSPCQEMGQGVPCRTPVMDSGLLVSQCPVSIDHSQGPLEMDERISLP</sequence>
<evidence type="ECO:0000256" key="4">
    <source>
        <dbReference type="ARBA" id="ARBA00022859"/>
    </source>
</evidence>
<evidence type="ECO:0000313" key="8">
    <source>
        <dbReference type="Ensembl" id="ENSSFOP00015078093.1"/>
    </source>
</evidence>
<feature type="domain" description="FHA" evidence="7">
    <location>
        <begin position="49"/>
        <end position="121"/>
    </location>
</feature>